<feature type="compositionally biased region" description="Low complexity" evidence="1">
    <location>
        <begin position="187"/>
        <end position="207"/>
    </location>
</feature>
<gene>
    <name evidence="2" type="ORF">BRAFLDRAFT_64984</name>
</gene>
<dbReference type="InParanoid" id="C3Y8V4"/>
<feature type="compositionally biased region" description="Basic residues" evidence="1">
    <location>
        <begin position="121"/>
        <end position="144"/>
    </location>
</feature>
<protein>
    <submittedName>
        <fullName evidence="2">Uncharacterized protein</fullName>
    </submittedName>
</protein>
<organism>
    <name type="scientific">Branchiostoma floridae</name>
    <name type="common">Florida lancelet</name>
    <name type="synonym">Amphioxus</name>
    <dbReference type="NCBI Taxonomy" id="7739"/>
    <lineage>
        <taxon>Eukaryota</taxon>
        <taxon>Metazoa</taxon>
        <taxon>Chordata</taxon>
        <taxon>Cephalochordata</taxon>
        <taxon>Leptocardii</taxon>
        <taxon>Amphioxiformes</taxon>
        <taxon>Branchiostomatidae</taxon>
        <taxon>Branchiostoma</taxon>
    </lineage>
</organism>
<evidence type="ECO:0000256" key="1">
    <source>
        <dbReference type="SAM" id="MobiDB-lite"/>
    </source>
</evidence>
<dbReference type="EMBL" id="GG666492">
    <property type="protein sequence ID" value="EEN63010.1"/>
    <property type="molecule type" value="Genomic_DNA"/>
</dbReference>
<dbReference type="PANTHER" id="PTHR21838">
    <property type="entry name" value="COILED-COIL DOMAIN-CONTAINING PROTEIN 137"/>
    <property type="match status" value="1"/>
</dbReference>
<dbReference type="InterPro" id="IPR026680">
    <property type="entry name" value="CCDC137"/>
</dbReference>
<reference evidence="2" key="1">
    <citation type="journal article" date="2008" name="Nature">
        <title>The amphioxus genome and the evolution of the chordate karyotype.</title>
        <authorList>
            <consortium name="US DOE Joint Genome Institute (JGI-PGF)"/>
            <person name="Putnam N.H."/>
            <person name="Butts T."/>
            <person name="Ferrier D.E.K."/>
            <person name="Furlong R.F."/>
            <person name="Hellsten U."/>
            <person name="Kawashima T."/>
            <person name="Robinson-Rechavi M."/>
            <person name="Shoguchi E."/>
            <person name="Terry A."/>
            <person name="Yu J.-K."/>
            <person name="Benito-Gutierrez E.L."/>
            <person name="Dubchak I."/>
            <person name="Garcia-Fernandez J."/>
            <person name="Gibson-Brown J.J."/>
            <person name="Grigoriev I.V."/>
            <person name="Horton A.C."/>
            <person name="de Jong P.J."/>
            <person name="Jurka J."/>
            <person name="Kapitonov V.V."/>
            <person name="Kohara Y."/>
            <person name="Kuroki Y."/>
            <person name="Lindquist E."/>
            <person name="Lucas S."/>
            <person name="Osoegawa K."/>
            <person name="Pennacchio L.A."/>
            <person name="Salamov A.A."/>
            <person name="Satou Y."/>
            <person name="Sauka-Spengler T."/>
            <person name="Schmutz J."/>
            <person name="Shin-I T."/>
            <person name="Toyoda A."/>
            <person name="Bronner-Fraser M."/>
            <person name="Fujiyama A."/>
            <person name="Holland L.Z."/>
            <person name="Holland P.W.H."/>
            <person name="Satoh N."/>
            <person name="Rokhsar D.S."/>
        </authorList>
    </citation>
    <scope>NUCLEOTIDE SEQUENCE [LARGE SCALE GENOMIC DNA]</scope>
    <source>
        <strain evidence="2">S238N-H82</strain>
        <tissue evidence="2">Testes</tissue>
    </source>
</reference>
<proteinExistence type="predicted"/>
<accession>C3Y8V4</accession>
<feature type="region of interest" description="Disordered" evidence="1">
    <location>
        <begin position="112"/>
        <end position="227"/>
    </location>
</feature>
<dbReference type="AlphaFoldDB" id="C3Y8V4"/>
<name>C3Y8V4_BRAFL</name>
<evidence type="ECO:0000313" key="2">
    <source>
        <dbReference type="EMBL" id="EEN63010.1"/>
    </source>
</evidence>
<dbReference type="eggNOG" id="ENOG502S3EI">
    <property type="taxonomic scope" value="Eukaryota"/>
</dbReference>
<dbReference type="PANTHER" id="PTHR21838:SF2">
    <property type="entry name" value="COILED-COIL DOMAIN-CONTAINING PROTEIN 137"/>
    <property type="match status" value="1"/>
</dbReference>
<sequence length="258" mass="28455">MSGSDSSSDSEGSGNSPGHPCSSAGLHQLYDRQVCAECAALLHSSKPPACWNIIHLFCAGCLERMPARDALRARIRIDLGLKLVCPDCGGTEEAPGEWVDSYSVTSRLPKLHDVSPPGLGGRRKRFSRRHVNKKREKLKAKRKERAAEEEEQRRLTDHVQFGEVVSQPPELTAKPRKATTNNKPGKKTLLLNSLLSSKSKTTTSTSKQSKKRKERSAAEQRMLEAERERVVQAYRTAKKAKLSGLAPPPVKKIIIGDI</sequence>
<feature type="compositionally biased region" description="Basic and acidic residues" evidence="1">
    <location>
        <begin position="215"/>
        <end position="227"/>
    </location>
</feature>